<evidence type="ECO:0000256" key="1">
    <source>
        <dbReference type="ARBA" id="ARBA00023118"/>
    </source>
</evidence>
<evidence type="ECO:0000313" key="3">
    <source>
        <dbReference type="EMBL" id="MBK1646709.1"/>
    </source>
</evidence>
<evidence type="ECO:0000313" key="4">
    <source>
        <dbReference type="Proteomes" id="UP001138802"/>
    </source>
</evidence>
<proteinExistence type="predicted"/>
<dbReference type="Pfam" id="PF03787">
    <property type="entry name" value="RAMPs"/>
    <property type="match status" value="2"/>
</dbReference>
<dbReference type="InterPro" id="IPR052216">
    <property type="entry name" value="CRISPR_Csm3_endoribonuclease"/>
</dbReference>
<organism evidence="3 4">
    <name type="scientific">Thiocapsa imhoffii</name>
    <dbReference type="NCBI Taxonomy" id="382777"/>
    <lineage>
        <taxon>Bacteria</taxon>
        <taxon>Pseudomonadati</taxon>
        <taxon>Pseudomonadota</taxon>
        <taxon>Gammaproteobacteria</taxon>
        <taxon>Chromatiales</taxon>
        <taxon>Chromatiaceae</taxon>
        <taxon>Thiocapsa</taxon>
    </lineage>
</organism>
<accession>A0A9X0WL44</accession>
<dbReference type="InterPro" id="IPR005537">
    <property type="entry name" value="RAMP_III_fam"/>
</dbReference>
<evidence type="ECO:0000259" key="2">
    <source>
        <dbReference type="Pfam" id="PF03787"/>
    </source>
</evidence>
<dbReference type="GO" id="GO:0051607">
    <property type="term" value="P:defense response to virus"/>
    <property type="evidence" value="ECO:0007669"/>
    <property type="project" value="UniProtKB-KW"/>
</dbReference>
<feature type="domain" description="CRISPR type III-associated protein" evidence="2">
    <location>
        <begin position="15"/>
        <end position="202"/>
    </location>
</feature>
<dbReference type="CDD" id="cd09726">
    <property type="entry name" value="RAMP_I_III"/>
    <property type="match status" value="2"/>
</dbReference>
<reference evidence="3 4" key="1">
    <citation type="journal article" date="2020" name="Microorganisms">
        <title>Osmotic Adaptation and Compatible Solute Biosynthesis of Phototrophic Bacteria as Revealed from Genome Analyses.</title>
        <authorList>
            <person name="Imhoff J.F."/>
            <person name="Rahn T."/>
            <person name="Kunzel S."/>
            <person name="Keller A."/>
            <person name="Neulinger S.C."/>
        </authorList>
    </citation>
    <scope>NUCLEOTIDE SEQUENCE [LARGE SCALE GENOMIC DNA]</scope>
    <source>
        <strain evidence="3 4">DSM 21303</strain>
    </source>
</reference>
<name>A0A9X0WL44_9GAMM</name>
<dbReference type="PANTHER" id="PTHR35579:SF6">
    <property type="entry name" value="DUF324 DOMAIN-CONTAINING PROTEIN"/>
    <property type="match status" value="1"/>
</dbReference>
<keyword evidence="1" id="KW-0051">Antiviral defense</keyword>
<feature type="domain" description="CRISPR type III-associated protein" evidence="2">
    <location>
        <begin position="304"/>
        <end position="471"/>
    </location>
</feature>
<keyword evidence="4" id="KW-1185">Reference proteome</keyword>
<dbReference type="Proteomes" id="UP001138802">
    <property type="component" value="Unassembled WGS sequence"/>
</dbReference>
<protein>
    <recommendedName>
        <fullName evidence="2">CRISPR type III-associated protein domain-containing protein</fullName>
    </recommendedName>
</protein>
<dbReference type="EMBL" id="NRSD01000032">
    <property type="protein sequence ID" value="MBK1646709.1"/>
    <property type="molecule type" value="Genomic_DNA"/>
</dbReference>
<sequence length="490" mass="53844">MNRLKRSVLHLARFTLEARTALSIGTGGSDGIYDHPIVRDANGLPIIPGTSLAGVLRHLWITEHGQTASDKLFGYQERDRGAASRLEVATCVLQDSRGRPIEGLLIGSERERLKSDALLRAALASREDPVFRDRVRLTHRGVAKHRGKFDRSVLLAGYRFSGELRLWSEHHDDPGWTGLLALLGDPRLRLGGATRAGLGAVSLKSLHTACFDLNGKPDDIARFQALPETIGDTTGLKITTLPSADSRSPIHQLRLRLKANDFWRIGQGNKAFGQYDKTPDLLPKAEPAVLWNKQGHGQIEPRLALIPASSIKGALAHRTAFHWNVLNSNFVEKMAPESMADWDASEHCEAVQELFGYAKDRETSAGRARNATGRAGRILIDDIYLPIPGQQGLGHLMHNSIDRFTGGVRNRMLFSEELLYQQSIDLIITLLPGVEGTDPNARLALARALDDLCAGRLALGAGSVKGHGTFSGQPLDEETRIWLKAQKEKR</sequence>
<gene>
    <name evidence="3" type="ORF">CKO25_19110</name>
</gene>
<comment type="caution">
    <text evidence="3">The sequence shown here is derived from an EMBL/GenBank/DDBJ whole genome shotgun (WGS) entry which is preliminary data.</text>
</comment>
<dbReference type="AlphaFoldDB" id="A0A9X0WL44"/>
<dbReference type="PANTHER" id="PTHR35579">
    <property type="entry name" value="CRISPR SYSTEM CMS ENDORIBONUCLEASE CSM3"/>
    <property type="match status" value="1"/>
</dbReference>